<evidence type="ECO:0000313" key="2">
    <source>
        <dbReference type="WBParaSite" id="nRc.2.0.1.t35673-RA"/>
    </source>
</evidence>
<proteinExistence type="predicted"/>
<reference evidence="2" key="1">
    <citation type="submission" date="2022-11" db="UniProtKB">
        <authorList>
            <consortium name="WormBaseParasite"/>
        </authorList>
    </citation>
    <scope>IDENTIFICATION</scope>
</reference>
<organism evidence="1 2">
    <name type="scientific">Romanomermis culicivorax</name>
    <name type="common">Nematode worm</name>
    <dbReference type="NCBI Taxonomy" id="13658"/>
    <lineage>
        <taxon>Eukaryota</taxon>
        <taxon>Metazoa</taxon>
        <taxon>Ecdysozoa</taxon>
        <taxon>Nematoda</taxon>
        <taxon>Enoplea</taxon>
        <taxon>Dorylaimia</taxon>
        <taxon>Mermithida</taxon>
        <taxon>Mermithoidea</taxon>
        <taxon>Mermithidae</taxon>
        <taxon>Romanomermis</taxon>
    </lineage>
</organism>
<name>A0A915KA75_ROMCU</name>
<accession>A0A915KA75</accession>
<dbReference type="Proteomes" id="UP000887565">
    <property type="component" value="Unplaced"/>
</dbReference>
<keyword evidence="1" id="KW-1185">Reference proteome</keyword>
<sequence length="24" mass="2793">MSSCEKLLHRGVASLSNYYVMFRT</sequence>
<dbReference type="WBParaSite" id="nRc.2.0.1.t35673-RA">
    <property type="protein sequence ID" value="nRc.2.0.1.t35673-RA"/>
    <property type="gene ID" value="nRc.2.0.1.g35673"/>
</dbReference>
<dbReference type="AlphaFoldDB" id="A0A915KA75"/>
<evidence type="ECO:0000313" key="1">
    <source>
        <dbReference type="Proteomes" id="UP000887565"/>
    </source>
</evidence>
<protein>
    <submittedName>
        <fullName evidence="2">Uncharacterized protein</fullName>
    </submittedName>
</protein>